<keyword evidence="6 8" id="KW-0648">Protein biosynthesis</keyword>
<dbReference type="PRINTS" id="PR00987">
    <property type="entry name" value="TRNASYNTHGLU"/>
</dbReference>
<dbReference type="InterPro" id="IPR000924">
    <property type="entry name" value="Glu/Gln-tRNA-synth"/>
</dbReference>
<dbReference type="InterPro" id="IPR020751">
    <property type="entry name" value="aa-tRNA-synth_I_codon-bd_sub2"/>
</dbReference>
<keyword evidence="12" id="KW-1185">Reference proteome</keyword>
<dbReference type="Gene3D" id="1.10.8.70">
    <property type="entry name" value="Glutamate-tRNA synthetase, class I, anticodon-binding domain 1"/>
    <property type="match status" value="1"/>
</dbReference>
<dbReference type="InterPro" id="IPR020752">
    <property type="entry name" value="Glu-tRNA-synth_I_codon-bd_sub1"/>
</dbReference>
<feature type="short sequence motif" description="'KMSKS' region" evidence="8">
    <location>
        <begin position="259"/>
        <end position="263"/>
    </location>
</feature>
<dbReference type="InterPro" id="IPR020058">
    <property type="entry name" value="Glu/Gln-tRNA-synth_Ib_cat-dom"/>
</dbReference>
<dbReference type="InterPro" id="IPR014729">
    <property type="entry name" value="Rossmann-like_a/b/a_fold"/>
</dbReference>
<evidence type="ECO:0000256" key="8">
    <source>
        <dbReference type="HAMAP-Rule" id="MF_00022"/>
    </source>
</evidence>
<dbReference type="Gene3D" id="3.40.50.620">
    <property type="entry name" value="HUPs"/>
    <property type="match status" value="1"/>
</dbReference>
<dbReference type="RefSeq" id="WP_083116743.1">
    <property type="nucleotide sequence ID" value="NZ_JACKUO010000024.1"/>
</dbReference>
<dbReference type="AlphaFoldDB" id="A0A1X0J4K0"/>
<comment type="caution">
    <text evidence="11">The sequence shown here is derived from an EMBL/GenBank/DDBJ whole genome shotgun (WGS) entry which is preliminary data.</text>
</comment>
<evidence type="ECO:0000256" key="4">
    <source>
        <dbReference type="ARBA" id="ARBA00022741"/>
    </source>
</evidence>
<comment type="caution">
    <text evidence="8">Lacks conserved residue(s) required for the propagation of feature annotation.</text>
</comment>
<evidence type="ECO:0000259" key="10">
    <source>
        <dbReference type="Pfam" id="PF19269"/>
    </source>
</evidence>
<dbReference type="Pfam" id="PF00749">
    <property type="entry name" value="tRNA-synt_1c"/>
    <property type="match status" value="1"/>
</dbReference>
<dbReference type="Gene3D" id="1.10.1160.10">
    <property type="entry name" value="Glutamyl-trna Synthetase, Domain 2"/>
    <property type="match status" value="1"/>
</dbReference>
<keyword evidence="4 8" id="KW-0547">Nucleotide-binding</keyword>
<keyword evidence="2 8" id="KW-0963">Cytoplasm</keyword>
<evidence type="ECO:0000256" key="1">
    <source>
        <dbReference type="ARBA" id="ARBA00007894"/>
    </source>
</evidence>
<feature type="domain" description="Glutamyl/glutaminyl-tRNA synthetase class Ib catalytic" evidence="9">
    <location>
        <begin position="9"/>
        <end position="325"/>
    </location>
</feature>
<feature type="binding site" evidence="8">
    <location>
        <position position="262"/>
    </location>
    <ligand>
        <name>ATP</name>
        <dbReference type="ChEBI" id="CHEBI:30616"/>
    </ligand>
</feature>
<evidence type="ECO:0000313" key="12">
    <source>
        <dbReference type="Proteomes" id="UP000192534"/>
    </source>
</evidence>
<dbReference type="GO" id="GO:0000049">
    <property type="term" value="F:tRNA binding"/>
    <property type="evidence" value="ECO:0007669"/>
    <property type="project" value="InterPro"/>
</dbReference>
<dbReference type="SUPFAM" id="SSF48163">
    <property type="entry name" value="An anticodon-binding domain of class I aminoacyl-tRNA synthetases"/>
    <property type="match status" value="1"/>
</dbReference>
<dbReference type="GO" id="GO:0005524">
    <property type="term" value="F:ATP binding"/>
    <property type="evidence" value="ECO:0007669"/>
    <property type="project" value="UniProtKB-UniRule"/>
</dbReference>
<sequence length="496" mass="54686">MTAAANDTVRVRFCPSPTGIPHVGMVRTALFNWAYARHTGGTFVFRIEDTDAARDSEESYAALLEALRWLGLDWDEGPEVGGPHEPYRQSQRTELYRDVLARLLDSGEAYLAYSTPEEVEARHVAAGRNPKLGYDNYDRDLTDEQRAAFAAEGRTAVMRLRMPDADISWHDLVRGTTTFAAGTVPDFALTRATGEPLYTLVNPVDDALMKITHVLRGEDLLPSTPRQIALYQALMRIGVAERVPEFAHLPPVLGEGTKKLSKRDPESNLFLHRDRGFLPEGLLNYLALLGWGIAQDRDIFTLDEMVAAFDVVDVNSNPARFDQKKADAINAEHIRRLDEAEFAARLRAYFDAHGHDTGLDDAGFATAAQLVQTRIVVLSDGWSLLKFFDDDAYELDPKAAAKELGPDSAPVLAAAITALDAVSEWTTPTIEEALKAALLEGLELKPRKAFGPIRVAVTGSTISPPLFESLELLGRDRSLQRLREAHEQAGGPEKDG</sequence>
<evidence type="ECO:0000256" key="6">
    <source>
        <dbReference type="ARBA" id="ARBA00022917"/>
    </source>
</evidence>
<dbReference type="NCBIfam" id="TIGR00464">
    <property type="entry name" value="gltX_bact"/>
    <property type="match status" value="1"/>
</dbReference>
<dbReference type="InterPro" id="IPR008925">
    <property type="entry name" value="aa_tRNA-synth_I_cd-bd_sf"/>
</dbReference>
<protein>
    <recommendedName>
        <fullName evidence="8">Glutamate--tRNA ligase</fullName>
        <ecNumber evidence="8">6.1.1.17</ecNumber>
    </recommendedName>
    <alternativeName>
        <fullName evidence="8">Glutamyl-tRNA synthetase</fullName>
        <shortName evidence="8">GluRS</shortName>
    </alternativeName>
</protein>
<evidence type="ECO:0000256" key="2">
    <source>
        <dbReference type="ARBA" id="ARBA00022490"/>
    </source>
</evidence>
<dbReference type="CDD" id="cd00808">
    <property type="entry name" value="GluRS_core"/>
    <property type="match status" value="1"/>
</dbReference>
<dbReference type="InterPro" id="IPR033910">
    <property type="entry name" value="GluRS_core"/>
</dbReference>
<dbReference type="GO" id="GO:0005829">
    <property type="term" value="C:cytosol"/>
    <property type="evidence" value="ECO:0007669"/>
    <property type="project" value="TreeGrafter"/>
</dbReference>
<dbReference type="InterPro" id="IPR020061">
    <property type="entry name" value="Glu_tRNA_lig_a-bdl"/>
</dbReference>
<keyword evidence="7 8" id="KW-0030">Aminoacyl-tRNA synthetase</keyword>
<dbReference type="HAMAP" id="MF_00022">
    <property type="entry name" value="Glu_tRNA_synth_type1"/>
    <property type="match status" value="1"/>
</dbReference>
<dbReference type="SUPFAM" id="SSF52374">
    <property type="entry name" value="Nucleotidylyl transferase"/>
    <property type="match status" value="1"/>
</dbReference>
<proteinExistence type="inferred from homology"/>
<comment type="catalytic activity">
    <reaction evidence="8">
        <text>tRNA(Glu) + L-glutamate + ATP = L-glutamyl-tRNA(Glu) + AMP + diphosphate</text>
        <dbReference type="Rhea" id="RHEA:23540"/>
        <dbReference type="Rhea" id="RHEA-COMP:9663"/>
        <dbReference type="Rhea" id="RHEA-COMP:9680"/>
        <dbReference type="ChEBI" id="CHEBI:29985"/>
        <dbReference type="ChEBI" id="CHEBI:30616"/>
        <dbReference type="ChEBI" id="CHEBI:33019"/>
        <dbReference type="ChEBI" id="CHEBI:78442"/>
        <dbReference type="ChEBI" id="CHEBI:78520"/>
        <dbReference type="ChEBI" id="CHEBI:456215"/>
        <dbReference type="EC" id="6.1.1.17"/>
    </reaction>
</comment>
<dbReference type="InterPro" id="IPR004527">
    <property type="entry name" value="Glu-tRNA-ligase_bac/mito"/>
</dbReference>
<evidence type="ECO:0000256" key="5">
    <source>
        <dbReference type="ARBA" id="ARBA00022840"/>
    </source>
</evidence>
<feature type="short sequence motif" description="'HIGH' region" evidence="8">
    <location>
        <begin position="15"/>
        <end position="25"/>
    </location>
</feature>
<organism evidence="11 12">
    <name type="scientific">Mycolicibacterium rhodesiae</name>
    <name type="common">Mycobacterium rhodesiae</name>
    <dbReference type="NCBI Taxonomy" id="36814"/>
    <lineage>
        <taxon>Bacteria</taxon>
        <taxon>Bacillati</taxon>
        <taxon>Actinomycetota</taxon>
        <taxon>Actinomycetes</taxon>
        <taxon>Mycobacteriales</taxon>
        <taxon>Mycobacteriaceae</taxon>
        <taxon>Mycolicibacterium</taxon>
    </lineage>
</organism>
<name>A0A1X0J4K0_MYCRH</name>
<reference evidence="11 12" key="1">
    <citation type="submission" date="2016-12" db="EMBL/GenBank/DDBJ databases">
        <title>The new phylogeny of genus Mycobacterium.</title>
        <authorList>
            <person name="Tortoli E."/>
            <person name="Trovato A."/>
            <person name="Cirillo D.M."/>
        </authorList>
    </citation>
    <scope>NUCLEOTIDE SEQUENCE [LARGE SCALE GENOMIC DNA]</scope>
    <source>
        <strain evidence="11 12">DSM 44223</strain>
    </source>
</reference>
<dbReference type="InterPro" id="IPR045462">
    <property type="entry name" value="aa-tRNA-synth_I_cd-bd"/>
</dbReference>
<keyword evidence="3 8" id="KW-0436">Ligase</keyword>
<evidence type="ECO:0000259" key="9">
    <source>
        <dbReference type="Pfam" id="PF00749"/>
    </source>
</evidence>
<dbReference type="Proteomes" id="UP000192534">
    <property type="component" value="Unassembled WGS sequence"/>
</dbReference>
<dbReference type="PANTHER" id="PTHR43311">
    <property type="entry name" value="GLUTAMATE--TRNA LIGASE"/>
    <property type="match status" value="1"/>
</dbReference>
<dbReference type="OrthoDB" id="9807503at2"/>
<dbReference type="Gene3D" id="3.90.800.10">
    <property type="entry name" value="Glutamyl-tRNA Synthetase, Domain 3"/>
    <property type="match status" value="1"/>
</dbReference>
<evidence type="ECO:0000256" key="7">
    <source>
        <dbReference type="ARBA" id="ARBA00023146"/>
    </source>
</evidence>
<dbReference type="EMBL" id="MVIH01000001">
    <property type="protein sequence ID" value="ORB57072.1"/>
    <property type="molecule type" value="Genomic_DNA"/>
</dbReference>
<gene>
    <name evidence="8" type="primary">gltX</name>
    <name evidence="11" type="ORF">BST42_01255</name>
</gene>
<dbReference type="InterPro" id="IPR049940">
    <property type="entry name" value="GluQ/Sye"/>
</dbReference>
<dbReference type="GO" id="GO:0004818">
    <property type="term" value="F:glutamate-tRNA ligase activity"/>
    <property type="evidence" value="ECO:0007669"/>
    <property type="project" value="UniProtKB-UniRule"/>
</dbReference>
<evidence type="ECO:0000256" key="3">
    <source>
        <dbReference type="ARBA" id="ARBA00022598"/>
    </source>
</evidence>
<dbReference type="Pfam" id="PF19269">
    <property type="entry name" value="Anticodon_2"/>
    <property type="match status" value="1"/>
</dbReference>
<evidence type="ECO:0000313" key="11">
    <source>
        <dbReference type="EMBL" id="ORB57072.1"/>
    </source>
</evidence>
<feature type="domain" description="Aminoacyl-tRNA synthetase class I anticodon-binding" evidence="10">
    <location>
        <begin position="341"/>
        <end position="485"/>
    </location>
</feature>
<comment type="function">
    <text evidence="8">Catalyzes the attachment of glutamate to tRNA(Glu) in a two-step reaction: glutamate is first activated by ATP to form Glu-AMP and then transferred to the acceptor end of tRNA(Glu).</text>
</comment>
<dbReference type="FunFam" id="3.40.50.620:FF:000149">
    <property type="entry name" value="Glutamate--tRNA ligase"/>
    <property type="match status" value="1"/>
</dbReference>
<dbReference type="GO" id="GO:0008270">
    <property type="term" value="F:zinc ion binding"/>
    <property type="evidence" value="ECO:0007669"/>
    <property type="project" value="InterPro"/>
</dbReference>
<comment type="subunit">
    <text evidence="8">Monomer.</text>
</comment>
<accession>A0A1X0J4K0</accession>
<dbReference type="GO" id="GO:0006424">
    <property type="term" value="P:glutamyl-tRNA aminoacylation"/>
    <property type="evidence" value="ECO:0007669"/>
    <property type="project" value="UniProtKB-UniRule"/>
</dbReference>
<keyword evidence="5 8" id="KW-0067">ATP-binding</keyword>
<dbReference type="EC" id="6.1.1.17" evidence="8"/>
<comment type="subcellular location">
    <subcellularLocation>
        <location evidence="8">Cytoplasm</location>
    </subcellularLocation>
</comment>
<dbReference type="PANTHER" id="PTHR43311:SF2">
    <property type="entry name" value="GLUTAMATE--TRNA LIGASE, MITOCHONDRIAL-RELATED"/>
    <property type="match status" value="1"/>
</dbReference>
<comment type="similarity">
    <text evidence="1 8">Belongs to the class-I aminoacyl-tRNA synthetase family. Glutamate--tRNA ligase type 1 subfamily.</text>
</comment>
<dbReference type="Gene3D" id="1.10.10.350">
    <property type="match status" value="1"/>
</dbReference>